<dbReference type="EMBL" id="QUTC01003472">
    <property type="protein sequence ID" value="RHY69837.1"/>
    <property type="molecule type" value="Genomic_DNA"/>
</dbReference>
<dbReference type="Proteomes" id="UP000265716">
    <property type="component" value="Unassembled WGS sequence"/>
</dbReference>
<name>A0A397DX33_APHAT</name>
<accession>A0A397DX33</accession>
<comment type="caution">
    <text evidence="1">The sequence shown here is derived from an EMBL/GenBank/DDBJ whole genome shotgun (WGS) entry which is preliminary data.</text>
</comment>
<evidence type="ECO:0000313" key="2">
    <source>
        <dbReference type="Proteomes" id="UP000265716"/>
    </source>
</evidence>
<sequence length="79" mass="8754">METPQSRRVFNDKADVMLLRQVNADHPFQAKKGEVKSWASVANQLAGQDDYGRPSFDAKKALNRFGTSSNAMGIKKLGK</sequence>
<protein>
    <submittedName>
        <fullName evidence="1">Uncharacterized protein</fullName>
    </submittedName>
</protein>
<reference evidence="1 2" key="1">
    <citation type="submission" date="2018-08" db="EMBL/GenBank/DDBJ databases">
        <title>Aphanomyces genome sequencing and annotation.</title>
        <authorList>
            <person name="Minardi D."/>
            <person name="Oidtmann B."/>
            <person name="Van Der Giezen M."/>
            <person name="Studholme D.J."/>
        </authorList>
    </citation>
    <scope>NUCLEOTIDE SEQUENCE [LARGE SCALE GENOMIC DNA]</scope>
    <source>
        <strain evidence="1 2">SA</strain>
    </source>
</reference>
<gene>
    <name evidence="1" type="ORF">DYB38_010184</name>
</gene>
<proteinExistence type="predicted"/>
<dbReference type="VEuPathDB" id="FungiDB:H257_08495"/>
<evidence type="ECO:0000313" key="1">
    <source>
        <dbReference type="EMBL" id="RHY69837.1"/>
    </source>
</evidence>
<dbReference type="AlphaFoldDB" id="A0A397DX33"/>
<organism evidence="1 2">
    <name type="scientific">Aphanomyces astaci</name>
    <name type="common">Crayfish plague agent</name>
    <dbReference type="NCBI Taxonomy" id="112090"/>
    <lineage>
        <taxon>Eukaryota</taxon>
        <taxon>Sar</taxon>
        <taxon>Stramenopiles</taxon>
        <taxon>Oomycota</taxon>
        <taxon>Saprolegniomycetes</taxon>
        <taxon>Saprolegniales</taxon>
        <taxon>Verrucalvaceae</taxon>
        <taxon>Aphanomyces</taxon>
    </lineage>
</organism>